<organism evidence="1 2">
    <name type="scientific">Vigna unguiculata</name>
    <name type="common">Cowpea</name>
    <dbReference type="NCBI Taxonomy" id="3917"/>
    <lineage>
        <taxon>Eukaryota</taxon>
        <taxon>Viridiplantae</taxon>
        <taxon>Streptophyta</taxon>
        <taxon>Embryophyta</taxon>
        <taxon>Tracheophyta</taxon>
        <taxon>Spermatophyta</taxon>
        <taxon>Magnoliopsida</taxon>
        <taxon>eudicotyledons</taxon>
        <taxon>Gunneridae</taxon>
        <taxon>Pentapetalae</taxon>
        <taxon>rosids</taxon>
        <taxon>fabids</taxon>
        <taxon>Fabales</taxon>
        <taxon>Fabaceae</taxon>
        <taxon>Papilionoideae</taxon>
        <taxon>50 kb inversion clade</taxon>
        <taxon>NPAAA clade</taxon>
        <taxon>indigoferoid/millettioid clade</taxon>
        <taxon>Phaseoleae</taxon>
        <taxon>Vigna</taxon>
    </lineage>
</organism>
<sequence length="126" mass="14449">MAIDACKTPTSVVEWAIQLIDEQVLKEICKARLSLLSYMVGTITRLLCYVSHCVSEKVYERQISTFGSQWKHSSFGSRLSEVNGKNYLPDLNFRKSLEKNSLLKLDFRKCIVQISNIQNSLPDIEF</sequence>
<accession>A0A4D6L3A6</accession>
<dbReference type="EMBL" id="CP039346">
    <property type="protein sequence ID" value="QCD82956.1"/>
    <property type="molecule type" value="Genomic_DNA"/>
</dbReference>
<dbReference type="AlphaFoldDB" id="A0A4D6L3A6"/>
<evidence type="ECO:0000313" key="1">
    <source>
        <dbReference type="EMBL" id="QCD82956.1"/>
    </source>
</evidence>
<dbReference type="Proteomes" id="UP000501690">
    <property type="component" value="Linkage Group LG2"/>
</dbReference>
<reference evidence="1 2" key="1">
    <citation type="submission" date="2019-04" db="EMBL/GenBank/DDBJ databases">
        <title>An improved genome assembly and genetic linkage map for asparagus bean, Vigna unguiculata ssp. sesquipedialis.</title>
        <authorList>
            <person name="Xia Q."/>
            <person name="Zhang R."/>
            <person name="Dong Y."/>
        </authorList>
    </citation>
    <scope>NUCLEOTIDE SEQUENCE [LARGE SCALE GENOMIC DNA]</scope>
    <source>
        <tissue evidence="1">Leaf</tissue>
    </source>
</reference>
<evidence type="ECO:0000313" key="2">
    <source>
        <dbReference type="Proteomes" id="UP000501690"/>
    </source>
</evidence>
<protein>
    <submittedName>
        <fullName evidence="1">Uncharacterized protein</fullName>
    </submittedName>
</protein>
<gene>
    <name evidence="1" type="ORF">DEO72_LG2g3298</name>
</gene>
<keyword evidence="2" id="KW-1185">Reference proteome</keyword>
<proteinExistence type="predicted"/>
<name>A0A4D6L3A6_VIGUN</name>